<comment type="caution">
    <text evidence="8">The sequence shown here is derived from an EMBL/GenBank/DDBJ whole genome shotgun (WGS) entry which is preliminary data.</text>
</comment>
<feature type="transmembrane region" description="Helical" evidence="7">
    <location>
        <begin position="476"/>
        <end position="500"/>
    </location>
</feature>
<keyword evidence="3 7" id="KW-0812">Transmembrane</keyword>
<dbReference type="Pfam" id="PF02133">
    <property type="entry name" value="Transp_cyt_pur"/>
    <property type="match status" value="1"/>
</dbReference>
<evidence type="ECO:0000256" key="1">
    <source>
        <dbReference type="ARBA" id="ARBA00004141"/>
    </source>
</evidence>
<feature type="transmembrane region" description="Helical" evidence="7">
    <location>
        <begin position="139"/>
        <end position="163"/>
    </location>
</feature>
<evidence type="ECO:0000313" key="8">
    <source>
        <dbReference type="EMBL" id="GAO52604.1"/>
    </source>
</evidence>
<feature type="transmembrane region" description="Helical" evidence="7">
    <location>
        <begin position="406"/>
        <end position="429"/>
    </location>
</feature>
<reference evidence="8 9" key="3">
    <citation type="journal article" date="2015" name="Genome Announc.">
        <title>Draft Genome Sequence of the Archiascomycetous Yeast Saitoella complicata.</title>
        <authorList>
            <person name="Yamauchi K."/>
            <person name="Kondo S."/>
            <person name="Hamamoto M."/>
            <person name="Takahashi Y."/>
            <person name="Ogura Y."/>
            <person name="Hayashi T."/>
            <person name="Nishida H."/>
        </authorList>
    </citation>
    <scope>NUCLEOTIDE SEQUENCE [LARGE SCALE GENOMIC DNA]</scope>
    <source>
        <strain evidence="8 9">NRRL Y-17804</strain>
    </source>
</reference>
<dbReference type="Proteomes" id="UP000033140">
    <property type="component" value="Unassembled WGS sequence"/>
</dbReference>
<feature type="transmembrane region" description="Helical" evidence="7">
    <location>
        <begin position="286"/>
        <end position="310"/>
    </location>
</feature>
<evidence type="ECO:0008006" key="10">
    <source>
        <dbReference type="Google" id="ProtNLM"/>
    </source>
</evidence>
<reference evidence="8 9" key="1">
    <citation type="journal article" date="2011" name="J. Gen. Appl. Microbiol.">
        <title>Draft genome sequencing of the enigmatic yeast Saitoella complicata.</title>
        <authorList>
            <person name="Nishida H."/>
            <person name="Hamamoto M."/>
            <person name="Sugiyama J."/>
        </authorList>
    </citation>
    <scope>NUCLEOTIDE SEQUENCE [LARGE SCALE GENOMIC DNA]</scope>
    <source>
        <strain evidence="8 9">NRRL Y-17804</strain>
    </source>
</reference>
<feature type="transmembrane region" description="Helical" evidence="7">
    <location>
        <begin position="169"/>
        <end position="193"/>
    </location>
</feature>
<evidence type="ECO:0000256" key="3">
    <source>
        <dbReference type="ARBA" id="ARBA00022692"/>
    </source>
</evidence>
<sequence length="642" mass="70815">MHPTYDVCRFLPFNFALHDNAHALISRQQRVGMLGKLDASRTSNGDAGSSSTAIKGRASPSCPDQNQPIINTTTTTMEKVSASFRKTVKGMGNPKALLHPSEWKIPPQPGALSNSMRWSNHDLDPIEPRRRVWTKKDFIFYWMSDQFITPVWLIGSTLAGLGFTMREAIPLTFFGFLLTGCVLYLNGFVGAYYRTPFPVYARTSWGYYGAYFPIVCRTILALFWLAILTYQCGVIVEQMLIAIWPSFRHFPNHFPESAGVTSAGLIGIMVYWAIQTPISLIPVHKLKYFFLLKTIISPITFIAMGIWGLSQAPTGPLIDGPVRMTSMSKGLAVCTGLNAVNSLWATFSVNVSDFSRFSKENKFQWWQGLVFAVSGTVPVICAMATANACEVVYGSTVFAPNDVLALWGNRGAVFFCGFGWLIASVAGNISANAISFATDFTALFPTYFNIRRACLAGGVISILMCPWKIVANATQFVNFLGAYGCYMGPIAGVMIADFWIVRKKVLDIREVYNASPSGAYWFDYGVNWRAVVAFFIGWGPNIPDFAHAINSTGVKSTNPYTYSLSWIFGLVVSLVAYTIISKFFPPTKSLSYSEVHVDDVLQYDEDGNVMQTEHGIIDGVDMQSSGSMDKEAAIVNAKLANA</sequence>
<feature type="compositionally biased region" description="Polar residues" evidence="6">
    <location>
        <begin position="40"/>
        <end position="53"/>
    </location>
</feature>
<dbReference type="OMA" id="YMNTAYS"/>
<dbReference type="PANTHER" id="PTHR30618:SF0">
    <property type="entry name" value="PURINE-URACIL PERMEASE NCS1"/>
    <property type="match status" value="1"/>
</dbReference>
<keyword evidence="5 7" id="KW-0472">Membrane</keyword>
<dbReference type="GO" id="GO:0015205">
    <property type="term" value="F:nucleobase transmembrane transporter activity"/>
    <property type="evidence" value="ECO:0007669"/>
    <property type="project" value="TreeGrafter"/>
</dbReference>
<evidence type="ECO:0000313" key="9">
    <source>
        <dbReference type="Proteomes" id="UP000033140"/>
    </source>
</evidence>
<keyword evidence="9" id="KW-1185">Reference proteome</keyword>
<evidence type="ECO:0000256" key="5">
    <source>
        <dbReference type="ARBA" id="ARBA00023136"/>
    </source>
</evidence>
<dbReference type="AlphaFoldDB" id="A0A0E9NRV4"/>
<feature type="transmembrane region" description="Helical" evidence="7">
    <location>
        <begin position="257"/>
        <end position="274"/>
    </location>
</feature>
<comment type="similarity">
    <text evidence="2">Belongs to the purine-cytosine permease (2.A.39) family.</text>
</comment>
<proteinExistence type="inferred from homology"/>
<dbReference type="InterPro" id="IPR001248">
    <property type="entry name" value="Pur-cyt_permease"/>
</dbReference>
<dbReference type="Gene3D" id="1.10.4160.10">
    <property type="entry name" value="Hydantoin permease"/>
    <property type="match status" value="1"/>
</dbReference>
<name>A0A0E9NRV4_SAICN</name>
<dbReference type="GO" id="GO:0005886">
    <property type="term" value="C:plasma membrane"/>
    <property type="evidence" value="ECO:0007669"/>
    <property type="project" value="TreeGrafter"/>
</dbReference>
<feature type="region of interest" description="Disordered" evidence="6">
    <location>
        <begin position="38"/>
        <end position="69"/>
    </location>
</feature>
<feature type="transmembrane region" description="Helical" evidence="7">
    <location>
        <begin position="560"/>
        <end position="580"/>
    </location>
</feature>
<gene>
    <name evidence="8" type="ORF">G7K_6677-t1</name>
</gene>
<evidence type="ECO:0000256" key="2">
    <source>
        <dbReference type="ARBA" id="ARBA00008974"/>
    </source>
</evidence>
<dbReference type="InterPro" id="IPR045225">
    <property type="entry name" value="Uracil/uridine/allantoin_perm"/>
</dbReference>
<accession>A0A0E9NRV4</accession>
<reference evidence="8 9" key="2">
    <citation type="journal article" date="2014" name="J. Gen. Appl. Microbiol.">
        <title>The early diverging ascomycetous budding yeast Saitoella complicata has three histone deacetylases belonging to the Clr6, Hos2, and Rpd3 lineages.</title>
        <authorList>
            <person name="Nishida H."/>
            <person name="Matsumoto T."/>
            <person name="Kondo S."/>
            <person name="Hamamoto M."/>
            <person name="Yoshikawa H."/>
        </authorList>
    </citation>
    <scope>NUCLEOTIDE SEQUENCE [LARGE SCALE GENOMIC DNA]</scope>
    <source>
        <strain evidence="8 9">NRRL Y-17804</strain>
    </source>
</reference>
<comment type="subcellular location">
    <subcellularLocation>
        <location evidence="1">Membrane</location>
        <topology evidence="1">Multi-pass membrane protein</topology>
    </subcellularLocation>
</comment>
<dbReference type="PANTHER" id="PTHR30618">
    <property type="entry name" value="NCS1 FAMILY PURINE/PYRIMIDINE TRANSPORTER"/>
    <property type="match status" value="1"/>
</dbReference>
<evidence type="ECO:0000256" key="4">
    <source>
        <dbReference type="ARBA" id="ARBA00022989"/>
    </source>
</evidence>
<feature type="transmembrane region" description="Helical" evidence="7">
    <location>
        <begin position="205"/>
        <end position="227"/>
    </location>
</feature>
<feature type="transmembrane region" description="Helical" evidence="7">
    <location>
        <begin position="450"/>
        <end position="470"/>
    </location>
</feature>
<dbReference type="EMBL" id="BACD03000076">
    <property type="protein sequence ID" value="GAO52604.1"/>
    <property type="molecule type" value="Genomic_DNA"/>
</dbReference>
<organism evidence="8 9">
    <name type="scientific">Saitoella complicata (strain BCRC 22490 / CBS 7301 / JCM 7358 / NBRC 10748 / NRRL Y-17804)</name>
    <dbReference type="NCBI Taxonomy" id="698492"/>
    <lineage>
        <taxon>Eukaryota</taxon>
        <taxon>Fungi</taxon>
        <taxon>Dikarya</taxon>
        <taxon>Ascomycota</taxon>
        <taxon>Taphrinomycotina</taxon>
        <taxon>Taphrinomycotina incertae sedis</taxon>
        <taxon>Saitoella</taxon>
    </lineage>
</organism>
<keyword evidence="4 7" id="KW-1133">Transmembrane helix</keyword>
<evidence type="ECO:0000256" key="7">
    <source>
        <dbReference type="SAM" id="Phobius"/>
    </source>
</evidence>
<feature type="transmembrane region" description="Helical" evidence="7">
    <location>
        <begin position="363"/>
        <end position="386"/>
    </location>
</feature>
<feature type="transmembrane region" description="Helical" evidence="7">
    <location>
        <begin position="330"/>
        <end position="351"/>
    </location>
</feature>
<evidence type="ECO:0000256" key="6">
    <source>
        <dbReference type="SAM" id="MobiDB-lite"/>
    </source>
</evidence>
<protein>
    <recommendedName>
        <fullName evidence="10">Uracil permease</fullName>
    </recommendedName>
</protein>